<feature type="transmembrane region" description="Helical" evidence="7">
    <location>
        <begin position="59"/>
        <end position="77"/>
    </location>
</feature>
<evidence type="ECO:0000256" key="4">
    <source>
        <dbReference type="ARBA" id="ARBA00022989"/>
    </source>
</evidence>
<accession>A0A2C5Y9K2</accession>
<comment type="subcellular location">
    <subcellularLocation>
        <location evidence="1">Membrane</location>
        <topology evidence="1">Multi-pass membrane protein</topology>
    </subcellularLocation>
</comment>
<dbReference type="GO" id="GO:0046839">
    <property type="term" value="P:phospholipid dephosphorylation"/>
    <property type="evidence" value="ECO:0007669"/>
    <property type="project" value="TreeGrafter"/>
</dbReference>
<dbReference type="CDD" id="cd03390">
    <property type="entry name" value="PAP2_containing_1_like"/>
    <property type="match status" value="1"/>
</dbReference>
<name>A0A2C5Y9K2_9HYPO</name>
<evidence type="ECO:0000313" key="10">
    <source>
        <dbReference type="Proteomes" id="UP000226192"/>
    </source>
</evidence>
<gene>
    <name evidence="9" type="ORF">CDD81_5370</name>
</gene>
<dbReference type="SMART" id="SM00014">
    <property type="entry name" value="acidPPc"/>
    <property type="match status" value="1"/>
</dbReference>
<feature type="domain" description="Phosphatidic acid phosphatase type 2/haloperoxidase" evidence="8">
    <location>
        <begin position="90"/>
        <end position="238"/>
    </location>
</feature>
<feature type="compositionally biased region" description="Polar residues" evidence="6">
    <location>
        <begin position="254"/>
        <end position="265"/>
    </location>
</feature>
<dbReference type="InterPro" id="IPR043216">
    <property type="entry name" value="PAP-like"/>
</dbReference>
<dbReference type="GO" id="GO:0008195">
    <property type="term" value="F:phosphatidate phosphatase activity"/>
    <property type="evidence" value="ECO:0007669"/>
    <property type="project" value="TreeGrafter"/>
</dbReference>
<sequence length="293" mass="33053">MTRIWKTTQAPDYVGIFILLFIWILIVNMGEPFHRLFFLDDHAISYPHADHERVTSSMGFVYGFFVPFILLSAWNLLHPRSSVFKLQASLISLSISALVTLCITDTVKNLVGRPRPDLLARCQPDRASLQPGVPLSIDVCTTPHDASLHDGWRSFPSGHSSFSFAGLGYLSFFFAGQLRVFRPARDGGGRDLVRAMLCLMPLIGAAFIAISRWEDYRHDAIDITTGTVLGFCIAYWSYRRYWPRLSSQDCDEPYQQSDDGAQSATWARVRDEEEGGTNVGHQLELERLRATSD</sequence>
<evidence type="ECO:0000256" key="1">
    <source>
        <dbReference type="ARBA" id="ARBA00004141"/>
    </source>
</evidence>
<feature type="transmembrane region" description="Helical" evidence="7">
    <location>
        <begin position="162"/>
        <end position="180"/>
    </location>
</feature>
<dbReference type="Proteomes" id="UP000226192">
    <property type="component" value="Unassembled WGS sequence"/>
</dbReference>
<keyword evidence="10" id="KW-1185">Reference proteome</keyword>
<dbReference type="PANTHER" id="PTHR10165">
    <property type="entry name" value="LIPID PHOSPHATE PHOSPHATASE"/>
    <property type="match status" value="1"/>
</dbReference>
<organism evidence="9 10">
    <name type="scientific">Ophiocordyceps australis</name>
    <dbReference type="NCBI Taxonomy" id="1399860"/>
    <lineage>
        <taxon>Eukaryota</taxon>
        <taxon>Fungi</taxon>
        <taxon>Dikarya</taxon>
        <taxon>Ascomycota</taxon>
        <taxon>Pezizomycotina</taxon>
        <taxon>Sordariomycetes</taxon>
        <taxon>Hypocreomycetidae</taxon>
        <taxon>Hypocreales</taxon>
        <taxon>Ophiocordycipitaceae</taxon>
        <taxon>Ophiocordyceps</taxon>
    </lineage>
</organism>
<evidence type="ECO:0000256" key="3">
    <source>
        <dbReference type="ARBA" id="ARBA00022692"/>
    </source>
</evidence>
<evidence type="ECO:0000256" key="7">
    <source>
        <dbReference type="SAM" id="Phobius"/>
    </source>
</evidence>
<dbReference type="InterPro" id="IPR000326">
    <property type="entry name" value="PAP2/HPO"/>
</dbReference>
<dbReference type="AlphaFoldDB" id="A0A2C5Y9K2"/>
<dbReference type="STRING" id="1399860.A0A2C5Y9K2"/>
<feature type="transmembrane region" description="Helical" evidence="7">
    <location>
        <begin position="89"/>
        <end position="107"/>
    </location>
</feature>
<dbReference type="PANTHER" id="PTHR10165:SF35">
    <property type="entry name" value="RE23632P"/>
    <property type="match status" value="1"/>
</dbReference>
<comment type="similarity">
    <text evidence="2">Belongs to the PA-phosphatase related phosphoesterase family.</text>
</comment>
<feature type="transmembrane region" description="Helical" evidence="7">
    <location>
        <begin position="12"/>
        <end position="30"/>
    </location>
</feature>
<keyword evidence="5 7" id="KW-0472">Membrane</keyword>
<keyword evidence="4 7" id="KW-1133">Transmembrane helix</keyword>
<keyword evidence="3 7" id="KW-0812">Transmembrane</keyword>
<proteinExistence type="inferred from homology"/>
<dbReference type="InterPro" id="IPR036938">
    <property type="entry name" value="PAP2/HPO_sf"/>
</dbReference>
<evidence type="ECO:0000256" key="2">
    <source>
        <dbReference type="ARBA" id="ARBA00008816"/>
    </source>
</evidence>
<evidence type="ECO:0000259" key="8">
    <source>
        <dbReference type="SMART" id="SM00014"/>
    </source>
</evidence>
<dbReference type="EMBL" id="NJET01000040">
    <property type="protein sequence ID" value="PHH63922.1"/>
    <property type="molecule type" value="Genomic_DNA"/>
</dbReference>
<dbReference type="GO" id="GO:0016020">
    <property type="term" value="C:membrane"/>
    <property type="evidence" value="ECO:0007669"/>
    <property type="project" value="UniProtKB-SubCell"/>
</dbReference>
<dbReference type="Gene3D" id="1.20.144.10">
    <property type="entry name" value="Phosphatidic acid phosphatase type 2/haloperoxidase"/>
    <property type="match status" value="1"/>
</dbReference>
<evidence type="ECO:0000313" key="9">
    <source>
        <dbReference type="EMBL" id="PHH63922.1"/>
    </source>
</evidence>
<reference evidence="9 10" key="1">
    <citation type="submission" date="2017-06" db="EMBL/GenBank/DDBJ databases">
        <title>Ant-infecting Ophiocordyceps genomes reveal a high diversity of potential behavioral manipulation genes and a possible major role for enterotoxins.</title>
        <authorList>
            <person name="De Bekker C."/>
            <person name="Evans H.C."/>
            <person name="Brachmann A."/>
            <person name="Hughes D.P."/>
        </authorList>
    </citation>
    <scope>NUCLEOTIDE SEQUENCE [LARGE SCALE GENOMIC DNA]</scope>
    <source>
        <strain evidence="9 10">Map64</strain>
    </source>
</reference>
<protein>
    <recommendedName>
        <fullName evidence="8">Phosphatidic acid phosphatase type 2/haloperoxidase domain-containing protein</fullName>
    </recommendedName>
</protein>
<feature type="region of interest" description="Disordered" evidence="6">
    <location>
        <begin position="248"/>
        <end position="283"/>
    </location>
</feature>
<evidence type="ECO:0000256" key="6">
    <source>
        <dbReference type="SAM" id="MobiDB-lite"/>
    </source>
</evidence>
<feature type="transmembrane region" description="Helical" evidence="7">
    <location>
        <begin position="219"/>
        <end position="238"/>
    </location>
</feature>
<dbReference type="SUPFAM" id="SSF48317">
    <property type="entry name" value="Acid phosphatase/Vanadium-dependent haloperoxidase"/>
    <property type="match status" value="1"/>
</dbReference>
<dbReference type="Pfam" id="PF01569">
    <property type="entry name" value="PAP2"/>
    <property type="match status" value="1"/>
</dbReference>
<comment type="caution">
    <text evidence="9">The sequence shown here is derived from an EMBL/GenBank/DDBJ whole genome shotgun (WGS) entry which is preliminary data.</text>
</comment>
<feature type="transmembrane region" description="Helical" evidence="7">
    <location>
        <begin position="192"/>
        <end position="213"/>
    </location>
</feature>
<evidence type="ECO:0000256" key="5">
    <source>
        <dbReference type="ARBA" id="ARBA00023136"/>
    </source>
</evidence>
<dbReference type="OrthoDB" id="10030083at2759"/>
<dbReference type="GO" id="GO:0006644">
    <property type="term" value="P:phospholipid metabolic process"/>
    <property type="evidence" value="ECO:0007669"/>
    <property type="project" value="InterPro"/>
</dbReference>